<dbReference type="Pfam" id="PF02177">
    <property type="entry name" value="APP_N"/>
    <property type="match status" value="1"/>
</dbReference>
<evidence type="ECO:0000256" key="4">
    <source>
        <dbReference type="ARBA" id="ARBA00022723"/>
    </source>
</evidence>
<evidence type="ECO:0000256" key="7">
    <source>
        <dbReference type="ARBA" id="ARBA00022989"/>
    </source>
</evidence>
<dbReference type="PRINTS" id="PR00203">
    <property type="entry name" value="AMYLOIDA4"/>
</dbReference>
<dbReference type="GO" id="GO:0004867">
    <property type="term" value="F:serine-type endopeptidase inhibitor activity"/>
    <property type="evidence" value="ECO:0007669"/>
    <property type="project" value="UniProtKB-KW"/>
</dbReference>
<dbReference type="PANTHER" id="PTHR23103:SF14">
    <property type="entry name" value="AMYLOID BETA PRECURSOR LIKE PROTEIN 2"/>
    <property type="match status" value="1"/>
</dbReference>
<dbReference type="GO" id="GO:0016020">
    <property type="term" value="C:membrane"/>
    <property type="evidence" value="ECO:0007669"/>
    <property type="project" value="UniProtKB-SubCell"/>
</dbReference>
<organism evidence="18 19">
    <name type="scientific">Pipra filicauda</name>
    <name type="common">Wire-tailed manakin</name>
    <dbReference type="NCBI Taxonomy" id="649802"/>
    <lineage>
        <taxon>Eukaryota</taxon>
        <taxon>Metazoa</taxon>
        <taxon>Chordata</taxon>
        <taxon>Craniata</taxon>
        <taxon>Vertebrata</taxon>
        <taxon>Euteleostomi</taxon>
        <taxon>Archelosauria</taxon>
        <taxon>Archosauria</taxon>
        <taxon>Dinosauria</taxon>
        <taxon>Saurischia</taxon>
        <taxon>Theropoda</taxon>
        <taxon>Coelurosauria</taxon>
        <taxon>Aves</taxon>
        <taxon>Neognathae</taxon>
        <taxon>Neoaves</taxon>
        <taxon>Telluraves</taxon>
        <taxon>Australaves</taxon>
        <taxon>Passeriformes</taxon>
        <taxon>Pipridae</taxon>
        <taxon>Pipra</taxon>
    </lineage>
</organism>
<name>A0A6J2I9J5_9PASS</name>
<dbReference type="InterPro" id="IPR011993">
    <property type="entry name" value="PH-like_dom_sf"/>
</dbReference>
<dbReference type="GO" id="GO:0099503">
    <property type="term" value="C:secretory vesicle"/>
    <property type="evidence" value="ECO:0007669"/>
    <property type="project" value="UniProtKB-ARBA"/>
</dbReference>
<dbReference type="Gene3D" id="6.10.250.1670">
    <property type="match status" value="1"/>
</dbReference>
<evidence type="ECO:0000256" key="15">
    <source>
        <dbReference type="SAM" id="SignalP"/>
    </source>
</evidence>
<sequence>MAAAMGSALLLLLVLLGPAAALAGYIEALAANAGTGFAVAEPQIAMFCGKLNMHVNIQTGKWEPDTSGTKSCFGRKEEILQYCQEMYPDLQITNVVEANQPVSIDSWCKRGKKQCKDHTHIVVPYKCLVGEFVSDVLLVPEKCRFFHKERMDVCESHQHWHTVAKEACLTEGMILHSYGMLLPCGVDQFHGTEYVCCPQTKVVDEALSKEEEEEEEEEEEDEDYDLYKSEFPTEAGVEDFTGTAVEEDEDEDDEGEEEEDVVEDRDYYYDSYKVDDYNEETPTEPNNDKAVAEKEVSSDMKLPTDDVDVYFETPADDNEHARFQKAKEQLEVRHHNRMDRVKKEWEEAEHQAVNLPKAERQTLIQHFQAMVKSLEKEAASEKQQLVETHLARVEAMLNDRRRIALENYLAALQADPPRPHRILQALKRYVRAENKDRLHTIRHYQHVLAVDPEKAAQMKSQVMTHLHVIEERMNQSLSLLYKVPYVAEEIQDEIDELLQEQRADMDQFTSSISESPVDVRVSSEESEEIPLDGKPFRPFQVKTFPAVPDSEDPQPDLYHPMKKGSGMTELDGLIGAEEKVINSKNKVDENVVIDETLDVKEMIFNAERVGGLVDEPDNDNSLRDDFSFSSSALIGLLVIAVAIATVIVISLVMLRKRQYGTISHGIVEVDPMLTPEERHLSKMQNHGYENPTYKYLEQMQI</sequence>
<keyword evidence="9 14" id="KW-0472">Membrane</keyword>
<keyword evidence="4" id="KW-0479">Metal-binding</keyword>
<keyword evidence="18" id="KW-1185">Reference proteome</keyword>
<dbReference type="GO" id="GO:0007409">
    <property type="term" value="P:axonogenesis"/>
    <property type="evidence" value="ECO:0007669"/>
    <property type="project" value="TreeGrafter"/>
</dbReference>
<keyword evidence="6" id="KW-0722">Serine protease inhibitor</keyword>
<dbReference type="Pfam" id="PF10515">
    <property type="entry name" value="APP_amyloid"/>
    <property type="match status" value="1"/>
</dbReference>
<evidence type="ECO:0000256" key="6">
    <source>
        <dbReference type="ARBA" id="ARBA00022900"/>
    </source>
</evidence>
<feature type="disulfide bond" evidence="12">
    <location>
        <begin position="108"/>
        <end position="115"/>
    </location>
</feature>
<dbReference type="PROSITE" id="PS00320">
    <property type="entry name" value="APP_INTRA"/>
    <property type="match status" value="1"/>
</dbReference>
<dbReference type="SMART" id="SM00006">
    <property type="entry name" value="A4_EXTRA"/>
    <property type="match status" value="1"/>
</dbReference>
<feature type="transmembrane region" description="Helical" evidence="14">
    <location>
        <begin position="632"/>
        <end position="654"/>
    </location>
</feature>
<dbReference type="GO" id="GO:0007417">
    <property type="term" value="P:central nervous system development"/>
    <property type="evidence" value="ECO:0007669"/>
    <property type="project" value="TreeGrafter"/>
</dbReference>
<dbReference type="Proteomes" id="UP000504627">
    <property type="component" value="Unplaced"/>
</dbReference>
<evidence type="ECO:0000313" key="18">
    <source>
        <dbReference type="Proteomes" id="UP000504627"/>
    </source>
</evidence>
<feature type="region of interest" description="CuBD subdomain" evidence="12">
    <location>
        <begin position="141"/>
        <end position="199"/>
    </location>
</feature>
<keyword evidence="10 12" id="KW-1015">Disulfide bond</keyword>
<evidence type="ECO:0000256" key="13">
    <source>
        <dbReference type="SAM" id="MobiDB-lite"/>
    </source>
</evidence>
<dbReference type="GeneID" id="113998122"/>
<evidence type="ECO:0000256" key="9">
    <source>
        <dbReference type="ARBA" id="ARBA00023136"/>
    </source>
</evidence>
<dbReference type="RefSeq" id="XP_027596332.1">
    <property type="nucleotide sequence ID" value="XM_027740531.2"/>
</dbReference>
<evidence type="ECO:0000259" key="16">
    <source>
        <dbReference type="PROSITE" id="PS51869"/>
    </source>
</evidence>
<reference evidence="19" key="1">
    <citation type="submission" date="2025-08" db="UniProtKB">
        <authorList>
            <consortium name="RefSeq"/>
        </authorList>
    </citation>
    <scope>IDENTIFICATION</scope>
    <source>
        <tissue evidence="19">Muscle</tissue>
    </source>
</reference>
<keyword evidence="8" id="KW-0186">Copper</keyword>
<dbReference type="Pfam" id="PF12925">
    <property type="entry name" value="APP_E2"/>
    <property type="match status" value="1"/>
</dbReference>
<protein>
    <submittedName>
        <fullName evidence="19">Amyloid-like protein 2 isoform X7</fullName>
    </submittedName>
</protein>
<dbReference type="Gene3D" id="2.30.29.30">
    <property type="entry name" value="Pleckstrin-homology domain (PH domain)/Phosphotyrosine-binding domain (PTB)"/>
    <property type="match status" value="1"/>
</dbReference>
<keyword evidence="11" id="KW-0325">Glycoprotein</keyword>
<feature type="domain" description="E2" evidence="17">
    <location>
        <begin position="306"/>
        <end position="497"/>
    </location>
</feature>
<proteinExistence type="inferred from homology"/>
<dbReference type="Pfam" id="PF12924">
    <property type="entry name" value="APP_Cu_bd"/>
    <property type="match status" value="1"/>
</dbReference>
<evidence type="ECO:0000256" key="10">
    <source>
        <dbReference type="ARBA" id="ARBA00023157"/>
    </source>
</evidence>
<keyword evidence="2" id="KW-0646">Protease inhibitor</keyword>
<dbReference type="SUPFAM" id="SSF109843">
    <property type="entry name" value="CAPPD, an extracellular domain of amyloid beta A4 protein"/>
    <property type="match status" value="1"/>
</dbReference>
<evidence type="ECO:0000313" key="19">
    <source>
        <dbReference type="RefSeq" id="XP_027596332.1"/>
    </source>
</evidence>
<dbReference type="InterPro" id="IPR019543">
    <property type="entry name" value="APP_amyloid_C"/>
</dbReference>
<dbReference type="FunFam" id="3.90.570.10:FF:000001">
    <property type="entry name" value="Amyloid beta A4 protein"/>
    <property type="match status" value="1"/>
</dbReference>
<evidence type="ECO:0000256" key="11">
    <source>
        <dbReference type="ARBA" id="ARBA00023180"/>
    </source>
</evidence>
<feature type="disulfide bond" evidence="12">
    <location>
        <begin position="83"/>
        <end position="127"/>
    </location>
</feature>
<feature type="compositionally biased region" description="Acidic residues" evidence="13">
    <location>
        <begin position="210"/>
        <end position="224"/>
    </location>
</feature>
<dbReference type="InterPro" id="IPR036669">
    <property type="entry name" value="Amyloid_Cu-bd_sf"/>
</dbReference>
<dbReference type="InterPro" id="IPR036454">
    <property type="entry name" value="Amyloid_glyco_heparin-bd_sf"/>
</dbReference>
<feature type="compositionally biased region" description="Basic and acidic residues" evidence="13">
    <location>
        <begin position="286"/>
        <end position="299"/>
    </location>
</feature>
<evidence type="ECO:0000256" key="14">
    <source>
        <dbReference type="SAM" id="Phobius"/>
    </source>
</evidence>
<dbReference type="GO" id="GO:0012505">
    <property type="term" value="C:endomembrane system"/>
    <property type="evidence" value="ECO:0007669"/>
    <property type="project" value="UniProtKB-ARBA"/>
</dbReference>
<feature type="disulfide bond" evidence="12">
    <location>
        <begin position="154"/>
        <end position="184"/>
    </location>
</feature>
<keyword evidence="5 15" id="KW-0732">Signal</keyword>
<dbReference type="InterPro" id="IPR015849">
    <property type="entry name" value="Amyloid_glyco_heparin-bd"/>
</dbReference>
<feature type="chain" id="PRO_5026786445" evidence="15">
    <location>
        <begin position="24"/>
        <end position="701"/>
    </location>
</feature>
<feature type="region of interest" description="Disordered" evidence="13">
    <location>
        <begin position="206"/>
        <end position="299"/>
    </location>
</feature>
<dbReference type="Gene3D" id="3.90.570.10">
    <property type="entry name" value="Amyloidogenic glycoprotein, heparin-binding domain"/>
    <property type="match status" value="1"/>
</dbReference>
<keyword evidence="3 14" id="KW-0812">Transmembrane</keyword>
<dbReference type="GO" id="GO:0140677">
    <property type="term" value="F:molecular function activator activity"/>
    <property type="evidence" value="ECO:0007669"/>
    <property type="project" value="UniProtKB-ARBA"/>
</dbReference>
<evidence type="ECO:0000256" key="8">
    <source>
        <dbReference type="ARBA" id="ARBA00023008"/>
    </source>
</evidence>
<dbReference type="AlphaFoldDB" id="A0A6J2I9J5"/>
<dbReference type="InterPro" id="IPR008154">
    <property type="entry name" value="Amyloid_glyco_extra"/>
</dbReference>
<feature type="domain" description="E1" evidence="16">
    <location>
        <begin position="38"/>
        <end position="199"/>
    </location>
</feature>
<dbReference type="CDD" id="cd21709">
    <property type="entry name" value="JMTM_APLP2"/>
    <property type="match status" value="1"/>
</dbReference>
<dbReference type="GO" id="GO:0046914">
    <property type="term" value="F:transition metal ion binding"/>
    <property type="evidence" value="ECO:0007669"/>
    <property type="project" value="InterPro"/>
</dbReference>
<dbReference type="InterPro" id="IPR008155">
    <property type="entry name" value="Amyloid_glyco"/>
</dbReference>
<dbReference type="InterPro" id="IPR024329">
    <property type="entry name" value="Amyloid_glyco_E2_domain"/>
</dbReference>
<dbReference type="SUPFAM" id="SSF89811">
    <property type="entry name" value="Amyloid beta a4 protein copper binding domain (domain 2)"/>
    <property type="match status" value="1"/>
</dbReference>
<dbReference type="FunFam" id="3.30.1490.140:FF:000001">
    <property type="entry name" value="Amyloid beta (A4) protein b"/>
    <property type="match status" value="1"/>
</dbReference>
<comment type="similarity">
    <text evidence="12">Belongs to the APP family.</text>
</comment>
<dbReference type="Gene3D" id="3.30.1490.140">
    <property type="entry name" value="Amyloidogenic glycoprotein, copper-binding domain"/>
    <property type="match status" value="1"/>
</dbReference>
<comment type="subcellular location">
    <subcellularLocation>
        <location evidence="1">Membrane</location>
        <topology evidence="1">Single-pass type I membrane protein</topology>
    </subcellularLocation>
</comment>
<evidence type="ECO:0000256" key="3">
    <source>
        <dbReference type="ARBA" id="ARBA00022692"/>
    </source>
</evidence>
<evidence type="ECO:0000256" key="12">
    <source>
        <dbReference type="PROSITE-ProRule" id="PRU01217"/>
    </source>
</evidence>
<evidence type="ECO:0000256" key="1">
    <source>
        <dbReference type="ARBA" id="ARBA00004479"/>
    </source>
</evidence>
<dbReference type="GO" id="GO:0043005">
    <property type="term" value="C:neuron projection"/>
    <property type="evidence" value="ECO:0007669"/>
    <property type="project" value="UniProtKB-ARBA"/>
</dbReference>
<dbReference type="PROSITE" id="PS00319">
    <property type="entry name" value="APP_CUBD"/>
    <property type="match status" value="1"/>
</dbReference>
<dbReference type="CTD" id="334"/>
<evidence type="ECO:0000256" key="5">
    <source>
        <dbReference type="ARBA" id="ARBA00022729"/>
    </source>
</evidence>
<feature type="disulfide bond" evidence="12">
    <location>
        <begin position="143"/>
        <end position="197"/>
    </location>
</feature>
<dbReference type="SUPFAM" id="SSF56491">
    <property type="entry name" value="A heparin-binding domain"/>
    <property type="match status" value="1"/>
</dbReference>
<dbReference type="PANTHER" id="PTHR23103">
    <property type="entry name" value="ALZHEIMER'S DISEASE BETA-AMYLOID RELATED"/>
    <property type="match status" value="1"/>
</dbReference>
<dbReference type="InterPro" id="IPR019745">
    <property type="entry name" value="Amyloid_glyco_intracell_CS"/>
</dbReference>
<dbReference type="InterPro" id="IPR011178">
    <property type="entry name" value="Amyloid_glyco_Cu-bd"/>
</dbReference>
<evidence type="ECO:0000256" key="2">
    <source>
        <dbReference type="ARBA" id="ARBA00022690"/>
    </source>
</evidence>
<gene>
    <name evidence="19" type="primary">APLP2</name>
</gene>
<dbReference type="GO" id="GO:0051246">
    <property type="term" value="P:regulation of protein metabolic process"/>
    <property type="evidence" value="ECO:0007669"/>
    <property type="project" value="UniProtKB-ARBA"/>
</dbReference>
<keyword evidence="7 14" id="KW-1133">Transmembrane helix</keyword>
<feature type="compositionally biased region" description="Acidic residues" evidence="13">
    <location>
        <begin position="245"/>
        <end position="263"/>
    </location>
</feature>
<feature type="region of interest" description="GFLD subdomain" evidence="12">
    <location>
        <begin position="38"/>
        <end position="133"/>
    </location>
</feature>
<feature type="signal peptide" evidence="15">
    <location>
        <begin position="1"/>
        <end position="23"/>
    </location>
</feature>
<dbReference type="InterPro" id="IPR019744">
    <property type="entry name" value="APP_CUBD_CS"/>
</dbReference>
<comment type="caution">
    <text evidence="12">Lacks conserved residue(s) required for the propagation of feature annotation.</text>
</comment>
<dbReference type="InterPro" id="IPR036176">
    <property type="entry name" value="E2_sf"/>
</dbReference>
<evidence type="ECO:0000259" key="17">
    <source>
        <dbReference type="PROSITE" id="PS51870"/>
    </source>
</evidence>
<dbReference type="FunFam" id="1.20.120.770:FF:000001">
    <property type="entry name" value="Amyloid beta A4 protein-like isoform 1"/>
    <property type="match status" value="1"/>
</dbReference>
<dbReference type="GO" id="GO:0008201">
    <property type="term" value="F:heparin binding"/>
    <property type="evidence" value="ECO:0007669"/>
    <property type="project" value="UniProtKB-UniRule"/>
</dbReference>
<dbReference type="PROSITE" id="PS51869">
    <property type="entry name" value="APP_E1"/>
    <property type="match status" value="1"/>
</dbReference>
<dbReference type="PROSITE" id="PS51870">
    <property type="entry name" value="APP_E2"/>
    <property type="match status" value="1"/>
</dbReference>
<dbReference type="GO" id="GO:0010604">
    <property type="term" value="P:positive regulation of macromolecule metabolic process"/>
    <property type="evidence" value="ECO:0007669"/>
    <property type="project" value="UniProtKB-ARBA"/>
</dbReference>
<dbReference type="Gene3D" id="1.20.120.770">
    <property type="entry name" value="Amyloid precursor protein, E2 domain"/>
    <property type="match status" value="1"/>
</dbReference>
<accession>A0A6J2I9J5</accession>
<feature type="disulfide bond" evidence="12">
    <location>
        <begin position="168"/>
        <end position="196"/>
    </location>
</feature>
<dbReference type="GO" id="GO:0009986">
    <property type="term" value="C:cell surface"/>
    <property type="evidence" value="ECO:0007669"/>
    <property type="project" value="UniProtKB-ARBA"/>
</dbReference>
<feature type="compositionally biased region" description="Basic and acidic residues" evidence="13">
    <location>
        <begin position="264"/>
        <end position="276"/>
    </location>
</feature>